<feature type="compositionally biased region" description="Low complexity" evidence="1">
    <location>
        <begin position="35"/>
        <end position="46"/>
    </location>
</feature>
<comment type="caution">
    <text evidence="4">The sequence shown here is derived from an EMBL/GenBank/DDBJ whole genome shotgun (WGS) entry which is preliminary data.</text>
</comment>
<gene>
    <name evidence="5" type="ORF">Ptr86124_006851</name>
    <name evidence="4" type="ORF">PtrM4_108870</name>
</gene>
<evidence type="ECO:0000256" key="1">
    <source>
        <dbReference type="SAM" id="MobiDB-lite"/>
    </source>
</evidence>
<evidence type="ECO:0000256" key="2">
    <source>
        <dbReference type="SAM" id="Phobius"/>
    </source>
</evidence>
<dbReference type="EMBL" id="NRDI02000008">
    <property type="protein sequence ID" value="KAI1514221.1"/>
    <property type="molecule type" value="Genomic_DNA"/>
</dbReference>
<accession>A0A2W1FT36</accession>
<evidence type="ECO:0000313" key="6">
    <source>
        <dbReference type="Proteomes" id="UP000245464"/>
    </source>
</evidence>
<dbReference type="EMBL" id="NQIK02000005">
    <property type="protein sequence ID" value="KAF7570885.1"/>
    <property type="molecule type" value="Genomic_DNA"/>
</dbReference>
<evidence type="ECO:0000313" key="7">
    <source>
        <dbReference type="Proteomes" id="UP000249757"/>
    </source>
</evidence>
<feature type="transmembrane region" description="Helical" evidence="2">
    <location>
        <begin position="244"/>
        <end position="270"/>
    </location>
</feature>
<name>A0A2W1FT36_9PLEO</name>
<dbReference type="OrthoDB" id="5597489at2759"/>
<keyword evidence="7" id="KW-1185">Reference proteome</keyword>
<protein>
    <recommendedName>
        <fullName evidence="3">DUF7719 domain-containing protein</fullName>
    </recommendedName>
</protein>
<feature type="domain" description="DUF7719" evidence="3">
    <location>
        <begin position="207"/>
        <end position="274"/>
    </location>
</feature>
<evidence type="ECO:0000313" key="5">
    <source>
        <dbReference type="EMBL" id="KAI1514221.1"/>
    </source>
</evidence>
<dbReference type="AlphaFoldDB" id="A0A2W1FT36"/>
<dbReference type="Proteomes" id="UP000249757">
    <property type="component" value="Unassembled WGS sequence"/>
</dbReference>
<keyword evidence="2" id="KW-0472">Membrane</keyword>
<proteinExistence type="predicted"/>
<feature type="transmembrane region" description="Helical" evidence="2">
    <location>
        <begin position="206"/>
        <end position="224"/>
    </location>
</feature>
<reference evidence="4 6" key="1">
    <citation type="journal article" date="2018" name="BMC Genomics">
        <title>Comparative genomics of the wheat fungal pathogen Pyrenophora tritici-repentis reveals chromosomal variations and genome plasticity.</title>
        <authorList>
            <person name="Moolhuijzen P."/>
            <person name="See P.T."/>
            <person name="Hane J.K."/>
            <person name="Shi G."/>
            <person name="Liu Z."/>
            <person name="Oliver R.P."/>
            <person name="Moffat C.S."/>
        </authorList>
    </citation>
    <scope>NUCLEOTIDE SEQUENCE [LARGE SCALE GENOMIC DNA]</scope>
    <source>
        <strain evidence="4">M4</strain>
    </source>
</reference>
<reference evidence="5" key="2">
    <citation type="submission" date="2021-05" db="EMBL/GenBank/DDBJ databases">
        <authorList>
            <person name="Moolhuijzen P.M."/>
            <person name="Moffat C.S."/>
        </authorList>
    </citation>
    <scope>NUCLEOTIDE SEQUENCE</scope>
    <source>
        <strain evidence="5">86-124</strain>
    </source>
</reference>
<dbReference type="PANTHER" id="PTHR37846">
    <property type="entry name" value="YALI0B21296P"/>
    <property type="match status" value="1"/>
</dbReference>
<sequence length="276" mass="30790">MSIARRGVEQETLEVLERALTHVIFDLPQSRTHDTCTPTTTTPITPNIMSSGNRKERRAKELKSDSKGSGTGFQPSTELDQEGVEMILKHPDFSGPKGKTLFELAEERQRELDKANGTIRAVKVPLASTPSSSNDELPPIGALGDSILYSTAMAALHLTLDVIVYSQYREDIIWNEIIWRAATALPIFTVLVYLTHVDFSYRFPILRDVTFFVGSIAAGCYLVYAGNKHGYFYVMKSAPPVGTLWVWSVVEMTLPFAAMNAAVVLGYIWWNGFDFF</sequence>
<reference evidence="5" key="3">
    <citation type="journal article" date="2022" name="bioRxiv">
        <title>A global pangenome for the wheat fungal pathogen Pyrenophora tritici-repentis and prediction of effector protein structural homology.</title>
        <authorList>
            <person name="Moolhuijzen P."/>
            <person name="See P.T."/>
            <person name="Shi G."/>
            <person name="Powell H.R."/>
            <person name="Cockram J."/>
            <person name="Jorgensen L.N."/>
            <person name="Benslimane H."/>
            <person name="Strelkov S.E."/>
            <person name="Turner J."/>
            <person name="Liu Z."/>
            <person name="Moffat C.S."/>
        </authorList>
    </citation>
    <scope>NUCLEOTIDE SEQUENCE</scope>
    <source>
        <strain evidence="5">86-124</strain>
    </source>
</reference>
<evidence type="ECO:0000313" key="4">
    <source>
        <dbReference type="EMBL" id="KAF7570885.1"/>
    </source>
</evidence>
<evidence type="ECO:0000259" key="3">
    <source>
        <dbReference type="Pfam" id="PF24841"/>
    </source>
</evidence>
<dbReference type="Pfam" id="PF24841">
    <property type="entry name" value="DUF7719"/>
    <property type="match status" value="1"/>
</dbReference>
<dbReference type="InterPro" id="IPR056136">
    <property type="entry name" value="DUF7719"/>
</dbReference>
<feature type="region of interest" description="Disordered" evidence="1">
    <location>
        <begin position="34"/>
        <end position="79"/>
    </location>
</feature>
<dbReference type="PANTHER" id="PTHR37846:SF1">
    <property type="entry name" value="DEACETYLASE-LIKE PROTEIN"/>
    <property type="match status" value="1"/>
</dbReference>
<reference evidence="7" key="4">
    <citation type="journal article" date="2022" name="Microb. Genom.">
        <title>A global pangenome for the wheat fungal pathogen Pyrenophora tritici-repentis and prediction of effector protein structural homology.</title>
        <authorList>
            <person name="Moolhuijzen P.M."/>
            <person name="See P.T."/>
            <person name="Shi G."/>
            <person name="Powell H.R."/>
            <person name="Cockram J."/>
            <person name="Jorgensen L.N."/>
            <person name="Benslimane H."/>
            <person name="Strelkov S.E."/>
            <person name="Turner J."/>
            <person name="Liu Z."/>
            <person name="Moffat C.S."/>
        </authorList>
    </citation>
    <scope>NUCLEOTIDE SEQUENCE [LARGE SCALE GENOMIC DNA]</scope>
</reference>
<keyword evidence="2" id="KW-1133">Transmembrane helix</keyword>
<keyword evidence="2" id="KW-0812">Transmembrane</keyword>
<dbReference type="Proteomes" id="UP000245464">
    <property type="component" value="Chromosome 5"/>
</dbReference>
<feature type="transmembrane region" description="Helical" evidence="2">
    <location>
        <begin position="177"/>
        <end position="194"/>
    </location>
</feature>
<organism evidence="4 6">
    <name type="scientific">Pyrenophora tritici-repentis</name>
    <dbReference type="NCBI Taxonomy" id="45151"/>
    <lineage>
        <taxon>Eukaryota</taxon>
        <taxon>Fungi</taxon>
        <taxon>Dikarya</taxon>
        <taxon>Ascomycota</taxon>
        <taxon>Pezizomycotina</taxon>
        <taxon>Dothideomycetes</taxon>
        <taxon>Pleosporomycetidae</taxon>
        <taxon>Pleosporales</taxon>
        <taxon>Pleosporineae</taxon>
        <taxon>Pleosporaceae</taxon>
        <taxon>Pyrenophora</taxon>
    </lineage>
</organism>